<reference evidence="2 3" key="1">
    <citation type="submission" date="2014-08" db="EMBL/GenBank/DDBJ databases">
        <title>Genome sequences of NCPPB Pectobacterium isolates.</title>
        <authorList>
            <person name="Glover R.H."/>
            <person name="Sapp M."/>
            <person name="Elphinstone J."/>
        </authorList>
    </citation>
    <scope>NUCLEOTIDE SEQUENCE [LARGE SCALE GENOMIC DNA]</scope>
    <source>
        <strain evidence="2 3">NCPPB 2795</strain>
    </source>
</reference>
<dbReference type="InterPro" id="IPR036653">
    <property type="entry name" value="CinA-like_C"/>
</dbReference>
<dbReference type="SUPFAM" id="SSF142433">
    <property type="entry name" value="CinA-like"/>
    <property type="match status" value="1"/>
</dbReference>
<protein>
    <recommendedName>
        <fullName evidence="1">CinA C-terminal domain-containing protein</fullName>
    </recommendedName>
</protein>
<accession>A0A093RRI9</accession>
<proteinExistence type="predicted"/>
<organism evidence="2 3">
    <name type="scientific">Pectobacterium betavasculorum</name>
    <dbReference type="NCBI Taxonomy" id="55207"/>
    <lineage>
        <taxon>Bacteria</taxon>
        <taxon>Pseudomonadati</taxon>
        <taxon>Pseudomonadota</taxon>
        <taxon>Gammaproteobacteria</taxon>
        <taxon>Enterobacterales</taxon>
        <taxon>Pectobacteriaceae</taxon>
        <taxon>Pectobacterium</taxon>
    </lineage>
</organism>
<dbReference type="RefSeq" id="WP_039325257.1">
    <property type="nucleotide sequence ID" value="NZ_JQHM01000010.1"/>
</dbReference>
<evidence type="ECO:0000313" key="2">
    <source>
        <dbReference type="EMBL" id="KFX03094.1"/>
    </source>
</evidence>
<dbReference type="NCBIfam" id="NF002975">
    <property type="entry name" value="PRK03661.1"/>
    <property type="match status" value="1"/>
</dbReference>
<dbReference type="AlphaFoldDB" id="A0A093RRI9"/>
<dbReference type="NCBIfam" id="TIGR00199">
    <property type="entry name" value="PncC_domain"/>
    <property type="match status" value="1"/>
</dbReference>
<dbReference type="Gene3D" id="3.90.950.20">
    <property type="entry name" value="CinA-like"/>
    <property type="match status" value="1"/>
</dbReference>
<dbReference type="Pfam" id="PF02464">
    <property type="entry name" value="CinA"/>
    <property type="match status" value="1"/>
</dbReference>
<dbReference type="InterPro" id="IPR008136">
    <property type="entry name" value="CinA_C"/>
</dbReference>
<sequence length="164" mass="17284">MTETDILRLSALVGEKLKARGATLTCAESCTGGWLAKSITDIAGSSGWFDYGFVTYSNLAKQRLVNVSAETLERHGAVSENVVNEMAAGALLAASADFAVSVSGVAGPDGGTEEKPVGTVWFGFTDKQGGAFAQTMRFSGDRNAVRLQSVHFALQTLLDAFLKK</sequence>
<comment type="caution">
    <text evidence="2">The sequence shown here is derived from an EMBL/GenBank/DDBJ whole genome shotgun (WGS) entry which is preliminary data.</text>
</comment>
<evidence type="ECO:0000313" key="3">
    <source>
        <dbReference type="Proteomes" id="UP000032874"/>
    </source>
</evidence>
<evidence type="ECO:0000259" key="1">
    <source>
        <dbReference type="Pfam" id="PF02464"/>
    </source>
</evidence>
<dbReference type="EMBL" id="JQHM01000010">
    <property type="protein sequence ID" value="KFX03094.1"/>
    <property type="molecule type" value="Genomic_DNA"/>
</dbReference>
<name>A0A093RRI9_9GAMM</name>
<dbReference type="STRING" id="55207.KP22_16955"/>
<gene>
    <name evidence="2" type="ORF">KP22_16955</name>
</gene>
<feature type="domain" description="CinA C-terminal" evidence="1">
    <location>
        <begin position="9"/>
        <end position="159"/>
    </location>
</feature>
<dbReference type="Proteomes" id="UP000032874">
    <property type="component" value="Unassembled WGS sequence"/>
</dbReference>
<dbReference type="eggNOG" id="COG1546">
    <property type="taxonomic scope" value="Bacteria"/>
</dbReference>